<evidence type="ECO:0000259" key="13">
    <source>
        <dbReference type="PROSITE" id="PS51194"/>
    </source>
</evidence>
<dbReference type="FunFam" id="3.40.50.300:FF:001539">
    <property type="entry name" value="ATP-dependent RNA helicase DDX51"/>
    <property type="match status" value="1"/>
</dbReference>
<feature type="compositionally biased region" description="Acidic residues" evidence="11">
    <location>
        <begin position="91"/>
        <end position="101"/>
    </location>
</feature>
<comment type="similarity">
    <text evidence="6">Belongs to the DEAD box helicase family. DDX51/DBP6 subfamily.</text>
</comment>
<name>A0A7J5ZKT5_AMEME</name>
<comment type="function">
    <text evidence="8">ATP-binding RNA helicase involved in the biogenesis of 60S ribosomal subunits.</text>
</comment>
<comment type="domain">
    <text evidence="10">The Q motif is unique to and characteristic of the DEAD box family of RNA helicases and controls ATP binding and hydrolysis.</text>
</comment>
<dbReference type="EMBL" id="JAAGNN010000029">
    <property type="protein sequence ID" value="KAF4070531.1"/>
    <property type="molecule type" value="Genomic_DNA"/>
</dbReference>
<evidence type="ECO:0000256" key="9">
    <source>
        <dbReference type="RuleBase" id="RU000492"/>
    </source>
</evidence>
<keyword evidence="4 9" id="KW-0067">ATP-binding</keyword>
<comment type="caution">
    <text evidence="14">The sequence shown here is derived from an EMBL/GenBank/DDBJ whole genome shotgun (WGS) entry which is preliminary data.</text>
</comment>
<dbReference type="GO" id="GO:0003723">
    <property type="term" value="F:RNA binding"/>
    <property type="evidence" value="ECO:0007669"/>
    <property type="project" value="UniProtKB-UniRule"/>
</dbReference>
<evidence type="ECO:0000256" key="8">
    <source>
        <dbReference type="ARBA" id="ARBA00056648"/>
    </source>
</evidence>
<accession>A0A7J5ZKT5</accession>
<dbReference type="SMART" id="SM00487">
    <property type="entry name" value="DEXDc"/>
    <property type="match status" value="1"/>
</dbReference>
<dbReference type="GO" id="GO:0016787">
    <property type="term" value="F:hydrolase activity"/>
    <property type="evidence" value="ECO:0007669"/>
    <property type="project" value="UniProtKB-KW"/>
</dbReference>
<sequence length="664" mass="74008">MALFMINRYLGEEEESKSNGESRSKALLNKLQERAKAREQLSRATKKESDVQDSKTSERSRVGKTKRNLEQQEKEIKQPKKKRKESVREQDDGDIDVDDTPVEQADLGTSEQSAKKKKKKDKKGSATQEEKQHTGYCLLEESTGAVDEPESQTSVDAQPERSNTSSSFLVLGGFENTTVPKVQRVLPKWLAEPDMIQRDVKSNLIPLGDMQGICPLLRKKLETNGIQNFFPVQAEVIPAVLESVKSGLLIGQGGYRPRDICVSAPTGSGKTLAFVIPVVQALMTRVVCEVRALVVLPTKELAQQVYKVFYQYAEGTQLKVVLAAGKKPFAVEQATLLEVRGGVSRSLADIVVATPGRLVDHINKTQGFSLQHLRFLIIDEADRMIDSMQQAWLNQVTKAVYKSGCGSGVSLFRRVEPGPITVASLSPPQMPLQKLLFSATLTQNPEKLQQLGLHQPRLFSSTHSSTSEEKFNFPQGLTEYYVCCTLSKKPLLILHFLLRLKFYPVLCFTNSREAAHRLFLLVKLYGGVEVAEFSSRLSPSERQKTLKNLEKGKIQLLISTDAAARGIDIKGVKCVINYDAPQYIRTYIHRVGRTARAGKAGVAFTFVLGVQVERFVKMVHDGGSPGLQKQTIKPESLRGMESRYEDVLVELGRVIKEETAQKRF</sequence>
<comment type="catalytic activity">
    <reaction evidence="7 10">
        <text>ATP + H2O = ADP + phosphate + H(+)</text>
        <dbReference type="Rhea" id="RHEA:13065"/>
        <dbReference type="ChEBI" id="CHEBI:15377"/>
        <dbReference type="ChEBI" id="CHEBI:15378"/>
        <dbReference type="ChEBI" id="CHEBI:30616"/>
        <dbReference type="ChEBI" id="CHEBI:43474"/>
        <dbReference type="ChEBI" id="CHEBI:456216"/>
        <dbReference type="EC" id="3.6.4.13"/>
    </reaction>
</comment>
<dbReference type="Pfam" id="PF00271">
    <property type="entry name" value="Helicase_C"/>
    <property type="match status" value="1"/>
</dbReference>
<dbReference type="AlphaFoldDB" id="A0A7J5ZKT5"/>
<evidence type="ECO:0000313" key="14">
    <source>
        <dbReference type="EMBL" id="KAF4070531.1"/>
    </source>
</evidence>
<evidence type="ECO:0000256" key="2">
    <source>
        <dbReference type="ARBA" id="ARBA00022801"/>
    </source>
</evidence>
<evidence type="ECO:0000259" key="12">
    <source>
        <dbReference type="PROSITE" id="PS51192"/>
    </source>
</evidence>
<dbReference type="InterPro" id="IPR011545">
    <property type="entry name" value="DEAD/DEAH_box_helicase_dom"/>
</dbReference>
<evidence type="ECO:0000256" key="11">
    <source>
        <dbReference type="SAM" id="MobiDB-lite"/>
    </source>
</evidence>
<feature type="compositionally biased region" description="Polar residues" evidence="11">
    <location>
        <begin position="151"/>
        <end position="164"/>
    </location>
</feature>
<dbReference type="GO" id="GO:0005524">
    <property type="term" value="F:ATP binding"/>
    <property type="evidence" value="ECO:0007669"/>
    <property type="project" value="UniProtKB-UniRule"/>
</dbReference>
<evidence type="ECO:0000256" key="7">
    <source>
        <dbReference type="ARBA" id="ARBA00047984"/>
    </source>
</evidence>
<dbReference type="PROSITE" id="PS51192">
    <property type="entry name" value="HELICASE_ATP_BIND_1"/>
    <property type="match status" value="1"/>
</dbReference>
<dbReference type="CDD" id="cd17956">
    <property type="entry name" value="DEADc_DDX51"/>
    <property type="match status" value="1"/>
</dbReference>
<dbReference type="InterPro" id="IPR001650">
    <property type="entry name" value="Helicase_C-like"/>
</dbReference>
<keyword evidence="15" id="KW-1185">Reference proteome</keyword>
<dbReference type="PROSITE" id="PS51194">
    <property type="entry name" value="HELICASE_CTER"/>
    <property type="match status" value="1"/>
</dbReference>
<organism evidence="14 15">
    <name type="scientific">Ameiurus melas</name>
    <name type="common">Black bullhead</name>
    <name type="synonym">Silurus melas</name>
    <dbReference type="NCBI Taxonomy" id="219545"/>
    <lineage>
        <taxon>Eukaryota</taxon>
        <taxon>Metazoa</taxon>
        <taxon>Chordata</taxon>
        <taxon>Craniata</taxon>
        <taxon>Vertebrata</taxon>
        <taxon>Euteleostomi</taxon>
        <taxon>Actinopterygii</taxon>
        <taxon>Neopterygii</taxon>
        <taxon>Teleostei</taxon>
        <taxon>Ostariophysi</taxon>
        <taxon>Siluriformes</taxon>
        <taxon>Ictaluridae</taxon>
        <taxon>Ameiurus</taxon>
    </lineage>
</organism>
<dbReference type="EC" id="3.6.4.13" evidence="10"/>
<dbReference type="CDD" id="cd18787">
    <property type="entry name" value="SF2_C_DEAD"/>
    <property type="match status" value="1"/>
</dbReference>
<dbReference type="Proteomes" id="UP000593565">
    <property type="component" value="Unassembled WGS sequence"/>
</dbReference>
<dbReference type="SMART" id="SM00490">
    <property type="entry name" value="HELICc"/>
    <property type="match status" value="1"/>
</dbReference>
<reference evidence="14 15" key="1">
    <citation type="submission" date="2020-02" db="EMBL/GenBank/DDBJ databases">
        <title>A chromosome-scale genome assembly of the black bullhead catfish (Ameiurus melas).</title>
        <authorList>
            <person name="Wen M."/>
            <person name="Zham M."/>
            <person name="Cabau C."/>
            <person name="Klopp C."/>
            <person name="Donnadieu C."/>
            <person name="Roques C."/>
            <person name="Bouchez O."/>
            <person name="Lampietro C."/>
            <person name="Jouanno E."/>
            <person name="Herpin A."/>
            <person name="Louis A."/>
            <person name="Berthelot C."/>
            <person name="Parey E."/>
            <person name="Roest-Crollius H."/>
            <person name="Braasch I."/>
            <person name="Postlethwait J."/>
            <person name="Robinson-Rechavi M."/>
            <person name="Echchiki A."/>
            <person name="Begum T."/>
            <person name="Montfort J."/>
            <person name="Schartl M."/>
            <person name="Bobe J."/>
            <person name="Guiguen Y."/>
        </authorList>
    </citation>
    <scope>NUCLEOTIDE SEQUENCE [LARGE SCALE GENOMIC DNA]</scope>
    <source>
        <strain evidence="14">M_S1</strain>
        <tissue evidence="14">Blood</tissue>
    </source>
</reference>
<evidence type="ECO:0000256" key="3">
    <source>
        <dbReference type="ARBA" id="ARBA00022806"/>
    </source>
</evidence>
<comment type="function">
    <text evidence="10">RNA helicase.</text>
</comment>
<feature type="compositionally biased region" description="Basic and acidic residues" evidence="11">
    <location>
        <begin position="31"/>
        <end position="78"/>
    </location>
</feature>
<evidence type="ECO:0000313" key="15">
    <source>
        <dbReference type="Proteomes" id="UP000593565"/>
    </source>
</evidence>
<dbReference type="PANTHER" id="PTHR24031">
    <property type="entry name" value="RNA HELICASE"/>
    <property type="match status" value="1"/>
</dbReference>
<dbReference type="GO" id="GO:0003724">
    <property type="term" value="F:RNA helicase activity"/>
    <property type="evidence" value="ECO:0007669"/>
    <property type="project" value="UniProtKB-EC"/>
</dbReference>
<feature type="domain" description="Helicase ATP-binding" evidence="12">
    <location>
        <begin position="251"/>
        <end position="459"/>
    </location>
</feature>
<evidence type="ECO:0000256" key="4">
    <source>
        <dbReference type="ARBA" id="ARBA00022840"/>
    </source>
</evidence>
<dbReference type="SUPFAM" id="SSF52540">
    <property type="entry name" value="P-loop containing nucleoside triphosphate hydrolases"/>
    <property type="match status" value="1"/>
</dbReference>
<keyword evidence="1 9" id="KW-0547">Nucleotide-binding</keyword>
<dbReference type="Gene3D" id="3.40.50.300">
    <property type="entry name" value="P-loop containing nucleotide triphosphate hydrolases"/>
    <property type="match status" value="2"/>
</dbReference>
<dbReference type="InterPro" id="IPR027417">
    <property type="entry name" value="P-loop_NTPase"/>
</dbReference>
<keyword evidence="5 10" id="KW-0694">RNA-binding</keyword>
<dbReference type="PROSITE" id="PS00039">
    <property type="entry name" value="DEAD_ATP_HELICASE"/>
    <property type="match status" value="1"/>
</dbReference>
<evidence type="ECO:0000256" key="1">
    <source>
        <dbReference type="ARBA" id="ARBA00022741"/>
    </source>
</evidence>
<keyword evidence="2 9" id="KW-0378">Hydrolase</keyword>
<protein>
    <recommendedName>
        <fullName evidence="10">ATP-dependent RNA helicase</fullName>
        <ecNumber evidence="10">3.6.4.13</ecNumber>
    </recommendedName>
</protein>
<feature type="domain" description="Helicase C-terminal" evidence="13">
    <location>
        <begin position="492"/>
        <end position="655"/>
    </location>
</feature>
<evidence type="ECO:0000256" key="5">
    <source>
        <dbReference type="ARBA" id="ARBA00022884"/>
    </source>
</evidence>
<keyword evidence="3 9" id="KW-0347">Helicase</keyword>
<gene>
    <name evidence="14" type="ORF">AMELA_G00286450</name>
</gene>
<dbReference type="OrthoDB" id="3370at2759"/>
<dbReference type="InterPro" id="IPR014001">
    <property type="entry name" value="Helicase_ATP-bd"/>
</dbReference>
<dbReference type="InterPro" id="IPR000629">
    <property type="entry name" value="RNA-helicase_DEAD-box_CS"/>
</dbReference>
<feature type="region of interest" description="Disordered" evidence="11">
    <location>
        <begin position="1"/>
        <end position="164"/>
    </location>
</feature>
<dbReference type="Pfam" id="PF00270">
    <property type="entry name" value="DEAD"/>
    <property type="match status" value="1"/>
</dbReference>
<evidence type="ECO:0000256" key="6">
    <source>
        <dbReference type="ARBA" id="ARBA00038200"/>
    </source>
</evidence>
<evidence type="ECO:0000256" key="10">
    <source>
        <dbReference type="RuleBase" id="RU365068"/>
    </source>
</evidence>
<proteinExistence type="inferred from homology"/>